<evidence type="ECO:0000313" key="1">
    <source>
        <dbReference type="EMBL" id="RNJ61310.1"/>
    </source>
</evidence>
<organism evidence="1 2">
    <name type="scientific">Verticillium nonalfalfae</name>
    <dbReference type="NCBI Taxonomy" id="1051616"/>
    <lineage>
        <taxon>Eukaryota</taxon>
        <taxon>Fungi</taxon>
        <taxon>Dikarya</taxon>
        <taxon>Ascomycota</taxon>
        <taxon>Pezizomycotina</taxon>
        <taxon>Sordariomycetes</taxon>
        <taxon>Hypocreomycetidae</taxon>
        <taxon>Glomerellales</taxon>
        <taxon>Plectosphaerellaceae</taxon>
        <taxon>Verticillium</taxon>
    </lineage>
</organism>
<comment type="caution">
    <text evidence="1">The sequence shown here is derived from an EMBL/GenBank/DDBJ whole genome shotgun (WGS) entry which is preliminary data.</text>
</comment>
<dbReference type="AlphaFoldDB" id="A0A3M9YQD9"/>
<dbReference type="Proteomes" id="UP000267145">
    <property type="component" value="Unassembled WGS sequence"/>
</dbReference>
<evidence type="ECO:0000313" key="2">
    <source>
        <dbReference type="Proteomes" id="UP000267145"/>
    </source>
</evidence>
<dbReference type="RefSeq" id="XP_028499468.1">
    <property type="nucleotide sequence ID" value="XM_028634428.1"/>
</dbReference>
<gene>
    <name evidence="1" type="ORF">D7B24_000166</name>
</gene>
<dbReference type="EMBL" id="RBVV01000001">
    <property type="protein sequence ID" value="RNJ61310.1"/>
    <property type="molecule type" value="Genomic_DNA"/>
</dbReference>
<protein>
    <submittedName>
        <fullName evidence="1">Uncharacterized protein</fullName>
    </submittedName>
</protein>
<accession>A0A3M9YQD9</accession>
<proteinExistence type="predicted"/>
<reference evidence="1 2" key="1">
    <citation type="submission" date="2018-10" db="EMBL/GenBank/DDBJ databases">
        <title>Genome sequence of Verticillium nonalfalfae VnAa140.</title>
        <authorList>
            <person name="Stajich J.E."/>
            <person name="Kasson M.T."/>
        </authorList>
    </citation>
    <scope>NUCLEOTIDE SEQUENCE [LARGE SCALE GENOMIC DNA]</scope>
    <source>
        <strain evidence="1 2">VnAa140</strain>
    </source>
</reference>
<dbReference type="GeneID" id="39603855"/>
<keyword evidence="2" id="KW-1185">Reference proteome</keyword>
<sequence length="152" mass="17064">MKPLHGGSLREPVRGRHEMTVAEVPRWEYYLVLFSAHVRTKATGFKEASLIYPETLSDGPKRNILRSLGAQGWKFNPRKHACRDVWEVESLHGEDYIVMPGSRRQGLSKLGYSGKAGELASVEGQESGSLSAISEPDQQCQPFNVHFCRSHK</sequence>
<name>A0A3M9YQD9_9PEZI</name>